<evidence type="ECO:0000313" key="3">
    <source>
        <dbReference type="Proteomes" id="UP001159363"/>
    </source>
</evidence>
<protein>
    <submittedName>
        <fullName evidence="2">Uncharacterized protein</fullName>
    </submittedName>
</protein>
<reference evidence="2 3" key="1">
    <citation type="submission" date="2023-02" db="EMBL/GenBank/DDBJ databases">
        <title>LHISI_Scaffold_Assembly.</title>
        <authorList>
            <person name="Stuart O.P."/>
            <person name="Cleave R."/>
            <person name="Magrath M.J.L."/>
            <person name="Mikheyev A.S."/>
        </authorList>
    </citation>
    <scope>NUCLEOTIDE SEQUENCE [LARGE SCALE GENOMIC DNA]</scope>
    <source>
        <strain evidence="2">Daus_M_001</strain>
        <tissue evidence="2">Leg muscle</tissue>
    </source>
</reference>
<organism evidence="2 3">
    <name type="scientific">Dryococelus australis</name>
    <dbReference type="NCBI Taxonomy" id="614101"/>
    <lineage>
        <taxon>Eukaryota</taxon>
        <taxon>Metazoa</taxon>
        <taxon>Ecdysozoa</taxon>
        <taxon>Arthropoda</taxon>
        <taxon>Hexapoda</taxon>
        <taxon>Insecta</taxon>
        <taxon>Pterygota</taxon>
        <taxon>Neoptera</taxon>
        <taxon>Polyneoptera</taxon>
        <taxon>Phasmatodea</taxon>
        <taxon>Verophasmatodea</taxon>
        <taxon>Anareolatae</taxon>
        <taxon>Phasmatidae</taxon>
        <taxon>Eurycanthinae</taxon>
        <taxon>Dryococelus</taxon>
    </lineage>
</organism>
<accession>A0ABQ9HYV3</accession>
<name>A0ABQ9HYV3_9NEOP</name>
<keyword evidence="3" id="KW-1185">Reference proteome</keyword>
<gene>
    <name evidence="2" type="ORF">PR048_009071</name>
</gene>
<feature type="region of interest" description="Disordered" evidence="1">
    <location>
        <begin position="1"/>
        <end position="34"/>
    </location>
</feature>
<dbReference type="EMBL" id="JARBHB010000003">
    <property type="protein sequence ID" value="KAJ8889572.1"/>
    <property type="molecule type" value="Genomic_DNA"/>
</dbReference>
<feature type="compositionally biased region" description="Basic and acidic residues" evidence="1">
    <location>
        <begin position="10"/>
        <end position="19"/>
    </location>
</feature>
<evidence type="ECO:0000256" key="1">
    <source>
        <dbReference type="SAM" id="MobiDB-lite"/>
    </source>
</evidence>
<evidence type="ECO:0000313" key="2">
    <source>
        <dbReference type="EMBL" id="KAJ8889572.1"/>
    </source>
</evidence>
<proteinExistence type="predicted"/>
<comment type="caution">
    <text evidence="2">The sequence shown here is derived from an EMBL/GenBank/DDBJ whole genome shotgun (WGS) entry which is preliminary data.</text>
</comment>
<sequence>MADGHSTKRKSSDPDLEARHRVRTAAGMGDSDLSELPTTLKLKTYIPKSLLCRQGIFYGVPLEYTIRDIQEGIECPNFQVIEIICITKLIREGDNAERVPIKLLTLAFAEQVLPSE</sequence>
<dbReference type="Proteomes" id="UP001159363">
    <property type="component" value="Chromosome 3"/>
</dbReference>